<dbReference type="Gene3D" id="6.10.140.1620">
    <property type="match status" value="1"/>
</dbReference>
<evidence type="ECO:0000313" key="1">
    <source>
        <dbReference type="EnsemblPlants" id="AUR62002745-RA:cds"/>
    </source>
</evidence>
<name>A0A803KUN7_CHEQI</name>
<evidence type="ECO:0000313" key="2">
    <source>
        <dbReference type="Proteomes" id="UP000596660"/>
    </source>
</evidence>
<dbReference type="EnsemblPlants" id="AUR62002745-RA">
    <property type="protein sequence ID" value="AUR62002745-RA:cds"/>
    <property type="gene ID" value="AUR62002745"/>
</dbReference>
<accession>A0A803KUN7</accession>
<proteinExistence type="predicted"/>
<reference evidence="1" key="1">
    <citation type="journal article" date="2017" name="Nature">
        <title>The genome of Chenopodium quinoa.</title>
        <authorList>
            <person name="Jarvis D.E."/>
            <person name="Ho Y.S."/>
            <person name="Lightfoot D.J."/>
            <person name="Schmoeckel S.M."/>
            <person name="Li B."/>
            <person name="Borm T.J.A."/>
            <person name="Ohyanagi H."/>
            <person name="Mineta K."/>
            <person name="Michell C.T."/>
            <person name="Saber N."/>
            <person name="Kharbatia N.M."/>
            <person name="Rupper R.R."/>
            <person name="Sharp A.R."/>
            <person name="Dally N."/>
            <person name="Boughton B.A."/>
            <person name="Woo Y.H."/>
            <person name="Gao G."/>
            <person name="Schijlen E.G.W.M."/>
            <person name="Guo X."/>
            <person name="Momin A.A."/>
            <person name="Negrao S."/>
            <person name="Al-Babili S."/>
            <person name="Gehring C."/>
            <person name="Roessner U."/>
            <person name="Jung C."/>
            <person name="Murphy K."/>
            <person name="Arold S.T."/>
            <person name="Gojobori T."/>
            <person name="van der Linden C.G."/>
            <person name="van Loo E.N."/>
            <person name="Jellen E.N."/>
            <person name="Maughan P.J."/>
            <person name="Tester M."/>
        </authorList>
    </citation>
    <scope>NUCLEOTIDE SEQUENCE [LARGE SCALE GENOMIC DNA]</scope>
    <source>
        <strain evidence="1">cv. PI 614886</strain>
    </source>
</reference>
<protein>
    <submittedName>
        <fullName evidence="1">Uncharacterized protein</fullName>
    </submittedName>
</protein>
<reference evidence="1" key="2">
    <citation type="submission" date="2021-03" db="UniProtKB">
        <authorList>
            <consortium name="EnsemblPlants"/>
        </authorList>
    </citation>
    <scope>IDENTIFICATION</scope>
</reference>
<dbReference type="AlphaFoldDB" id="A0A803KUN7"/>
<sequence>MELKNLRPQLYSAAEYCEKSYLHKKHSAITMFENQIEEYKDFWQKVKDYEIANASLRPVVDLLVVHGVDHPVRKINCDHNPQGCSKYAHVKRPNGMNLGNLEFILRKSLDKLEASNRESITFKFDVSDRSRSMHFTAFTEECKKLFRLLAAEIFEKVTVVLPGDTRFGTIARDLLANHFLIHEFLYQGTRCLLGCSSQSGGNRAEQPCITATPSYLGAYFQT</sequence>
<keyword evidence="2" id="KW-1185">Reference proteome</keyword>
<dbReference type="Proteomes" id="UP000596660">
    <property type="component" value="Unplaced"/>
</dbReference>
<dbReference type="Gramene" id="AUR62002745-RA">
    <property type="protein sequence ID" value="AUR62002745-RA:cds"/>
    <property type="gene ID" value="AUR62002745"/>
</dbReference>
<organism evidence="1 2">
    <name type="scientific">Chenopodium quinoa</name>
    <name type="common">Quinoa</name>
    <dbReference type="NCBI Taxonomy" id="63459"/>
    <lineage>
        <taxon>Eukaryota</taxon>
        <taxon>Viridiplantae</taxon>
        <taxon>Streptophyta</taxon>
        <taxon>Embryophyta</taxon>
        <taxon>Tracheophyta</taxon>
        <taxon>Spermatophyta</taxon>
        <taxon>Magnoliopsida</taxon>
        <taxon>eudicotyledons</taxon>
        <taxon>Gunneridae</taxon>
        <taxon>Pentapetalae</taxon>
        <taxon>Caryophyllales</taxon>
        <taxon>Chenopodiaceae</taxon>
        <taxon>Chenopodioideae</taxon>
        <taxon>Atripliceae</taxon>
        <taxon>Chenopodium</taxon>
    </lineage>
</organism>